<dbReference type="SUPFAM" id="SSF53623">
    <property type="entry name" value="MurD-like peptide ligases, catalytic domain"/>
    <property type="match status" value="1"/>
</dbReference>
<evidence type="ECO:0000256" key="1">
    <source>
        <dbReference type="ARBA" id="ARBA00004496"/>
    </source>
</evidence>
<dbReference type="UniPathway" id="UPA00219"/>
<keyword evidence="5" id="KW-0547">Nucleotide-binding</keyword>
<feature type="domain" description="Mur ligase central" evidence="8">
    <location>
        <begin position="23"/>
        <end position="163"/>
    </location>
</feature>
<reference evidence="9" key="1">
    <citation type="journal article" date="2014" name="Front. Microbiol.">
        <title>High frequency of phylogenetically diverse reductive dehalogenase-homologous genes in deep subseafloor sedimentary metagenomes.</title>
        <authorList>
            <person name="Kawai M."/>
            <person name="Futagami T."/>
            <person name="Toyoda A."/>
            <person name="Takaki Y."/>
            <person name="Nishi S."/>
            <person name="Hori S."/>
            <person name="Arai W."/>
            <person name="Tsubouchi T."/>
            <person name="Morono Y."/>
            <person name="Uchiyama I."/>
            <person name="Ito T."/>
            <person name="Fujiyama A."/>
            <person name="Inagaki F."/>
            <person name="Takami H."/>
        </authorList>
    </citation>
    <scope>NUCLEOTIDE SEQUENCE</scope>
    <source>
        <strain evidence="9">Expedition CK06-06</strain>
    </source>
</reference>
<evidence type="ECO:0000256" key="4">
    <source>
        <dbReference type="ARBA" id="ARBA00022598"/>
    </source>
</evidence>
<protein>
    <submittedName>
        <fullName evidence="9">Uncharacterized protein</fullName>
    </submittedName>
</protein>
<evidence type="ECO:0000256" key="2">
    <source>
        <dbReference type="ARBA" id="ARBA00004752"/>
    </source>
</evidence>
<dbReference type="Pfam" id="PF02875">
    <property type="entry name" value="Mur_ligase_C"/>
    <property type="match status" value="1"/>
</dbReference>
<name>X1P7N2_9ZZZZ</name>
<dbReference type="SUPFAM" id="SSF53244">
    <property type="entry name" value="MurD-like peptide ligases, peptide-binding domain"/>
    <property type="match status" value="1"/>
</dbReference>
<organism evidence="9">
    <name type="scientific">marine sediment metagenome</name>
    <dbReference type="NCBI Taxonomy" id="412755"/>
    <lineage>
        <taxon>unclassified sequences</taxon>
        <taxon>metagenomes</taxon>
        <taxon>ecological metagenomes</taxon>
    </lineage>
</organism>
<dbReference type="GO" id="GO:0005737">
    <property type="term" value="C:cytoplasm"/>
    <property type="evidence" value="ECO:0007669"/>
    <property type="project" value="UniProtKB-SubCell"/>
</dbReference>
<gene>
    <name evidence="9" type="ORF">S06H3_37874</name>
</gene>
<evidence type="ECO:0000256" key="5">
    <source>
        <dbReference type="ARBA" id="ARBA00022741"/>
    </source>
</evidence>
<evidence type="ECO:0000313" key="9">
    <source>
        <dbReference type="EMBL" id="GAI26934.1"/>
    </source>
</evidence>
<keyword evidence="6" id="KW-0067">ATP-binding</keyword>
<evidence type="ECO:0000256" key="3">
    <source>
        <dbReference type="ARBA" id="ARBA00022490"/>
    </source>
</evidence>
<dbReference type="InterPro" id="IPR004101">
    <property type="entry name" value="Mur_ligase_C"/>
</dbReference>
<dbReference type="GO" id="GO:0008764">
    <property type="term" value="F:UDP-N-acetylmuramoylalanine-D-glutamate ligase activity"/>
    <property type="evidence" value="ECO:0007669"/>
    <property type="project" value="UniProtKB-EC"/>
</dbReference>
<dbReference type="GO" id="GO:0005524">
    <property type="term" value="F:ATP binding"/>
    <property type="evidence" value="ECO:0007669"/>
    <property type="project" value="UniProtKB-KW"/>
</dbReference>
<feature type="non-terminal residue" evidence="9">
    <location>
        <position position="1"/>
    </location>
</feature>
<dbReference type="Gene3D" id="3.90.190.20">
    <property type="entry name" value="Mur ligase, C-terminal domain"/>
    <property type="match status" value="1"/>
</dbReference>
<dbReference type="PANTHER" id="PTHR43692">
    <property type="entry name" value="UDP-N-ACETYLMURAMOYLALANINE--D-GLUTAMATE LIGASE"/>
    <property type="match status" value="1"/>
</dbReference>
<keyword evidence="4" id="KW-0436">Ligase</keyword>
<evidence type="ECO:0000256" key="6">
    <source>
        <dbReference type="ARBA" id="ARBA00022840"/>
    </source>
</evidence>
<dbReference type="AlphaFoldDB" id="X1P7N2"/>
<dbReference type="InterPro" id="IPR013221">
    <property type="entry name" value="Mur_ligase_cen"/>
</dbReference>
<feature type="non-terminal residue" evidence="9">
    <location>
        <position position="269"/>
    </location>
</feature>
<dbReference type="InterPro" id="IPR005762">
    <property type="entry name" value="MurD"/>
</dbReference>
<dbReference type="Pfam" id="PF08245">
    <property type="entry name" value="Mur_ligase_M"/>
    <property type="match status" value="1"/>
</dbReference>
<comment type="caution">
    <text evidence="9">The sequence shown here is derived from an EMBL/GenBank/DDBJ whole genome shotgun (WGS) entry which is preliminary data.</text>
</comment>
<sequence>DRRKVIVAGNIGTPLSSVVGRITKRTVLVLEISSFQLENVESFHPYVAIILNITPDHMDRHRTMSKYIQAKANILKKQTKKDFCILNADDNRCKILGKKAKSQIIFFSSKRALPKGVFVEGRRIVSNLDSRTKVPSDRGELLVEHLRIPGPHNLENALVAIAVGNIFGISRSKIGEAIEAFPGIEHRLEIVREIDGRRFINDSKATNVDACKKALETFSAPIILIMGGYDKGAPYKPLANLVREKVAALVLLGEATPRIEKELIGSAAI</sequence>
<evidence type="ECO:0000259" key="8">
    <source>
        <dbReference type="Pfam" id="PF08245"/>
    </source>
</evidence>
<keyword evidence="3" id="KW-0963">Cytoplasm</keyword>
<dbReference type="EMBL" id="BARV01023045">
    <property type="protein sequence ID" value="GAI26934.1"/>
    <property type="molecule type" value="Genomic_DNA"/>
</dbReference>
<evidence type="ECO:0000259" key="7">
    <source>
        <dbReference type="Pfam" id="PF02875"/>
    </source>
</evidence>
<comment type="subcellular location">
    <subcellularLocation>
        <location evidence="1">Cytoplasm</location>
    </subcellularLocation>
</comment>
<comment type="pathway">
    <text evidence="2">Cell wall biogenesis; peptidoglycan biosynthesis.</text>
</comment>
<dbReference type="GO" id="GO:0008360">
    <property type="term" value="P:regulation of cell shape"/>
    <property type="evidence" value="ECO:0007669"/>
    <property type="project" value="InterPro"/>
</dbReference>
<proteinExistence type="predicted"/>
<dbReference type="Gene3D" id="3.40.1190.10">
    <property type="entry name" value="Mur-like, catalytic domain"/>
    <property type="match status" value="1"/>
</dbReference>
<dbReference type="PANTHER" id="PTHR43692:SF1">
    <property type="entry name" value="UDP-N-ACETYLMURAMOYLALANINE--D-GLUTAMATE LIGASE"/>
    <property type="match status" value="1"/>
</dbReference>
<accession>X1P7N2</accession>
<feature type="domain" description="Mur ligase C-terminal" evidence="7">
    <location>
        <begin position="186"/>
        <end position="264"/>
    </location>
</feature>
<dbReference type="InterPro" id="IPR036615">
    <property type="entry name" value="Mur_ligase_C_dom_sf"/>
</dbReference>
<dbReference type="GO" id="GO:0009252">
    <property type="term" value="P:peptidoglycan biosynthetic process"/>
    <property type="evidence" value="ECO:0007669"/>
    <property type="project" value="UniProtKB-UniPathway"/>
</dbReference>
<dbReference type="NCBIfam" id="TIGR01087">
    <property type="entry name" value="murD"/>
    <property type="match status" value="1"/>
</dbReference>
<dbReference type="InterPro" id="IPR036565">
    <property type="entry name" value="Mur-like_cat_sf"/>
</dbReference>
<dbReference type="GO" id="GO:0051301">
    <property type="term" value="P:cell division"/>
    <property type="evidence" value="ECO:0007669"/>
    <property type="project" value="InterPro"/>
</dbReference>